<dbReference type="PROSITE" id="PS51257">
    <property type="entry name" value="PROKAR_LIPOPROTEIN"/>
    <property type="match status" value="1"/>
</dbReference>
<comment type="caution">
    <text evidence="3">The sequence shown here is derived from an EMBL/GenBank/DDBJ whole genome shotgun (WGS) entry which is preliminary data.</text>
</comment>
<dbReference type="EMBL" id="JACOOQ010000002">
    <property type="protein sequence ID" value="MBC5639138.1"/>
    <property type="molecule type" value="Genomic_DNA"/>
</dbReference>
<feature type="compositionally biased region" description="Gly residues" evidence="1">
    <location>
        <begin position="490"/>
        <end position="511"/>
    </location>
</feature>
<dbReference type="InterPro" id="IPR025584">
    <property type="entry name" value="Cthe_2159"/>
</dbReference>
<evidence type="ECO:0000313" key="3">
    <source>
        <dbReference type="EMBL" id="MBC5639138.1"/>
    </source>
</evidence>
<feature type="compositionally biased region" description="Low complexity" evidence="1">
    <location>
        <begin position="306"/>
        <end position="318"/>
    </location>
</feature>
<name>A0A8I0ABS1_9CLOT</name>
<accession>A0A8I0ABS1</accession>
<feature type="region of interest" description="Disordered" evidence="1">
    <location>
        <begin position="486"/>
        <end position="511"/>
    </location>
</feature>
<evidence type="ECO:0000313" key="4">
    <source>
        <dbReference type="Proteomes" id="UP000662088"/>
    </source>
</evidence>
<evidence type="ECO:0000256" key="2">
    <source>
        <dbReference type="SAM" id="SignalP"/>
    </source>
</evidence>
<feature type="region of interest" description="Disordered" evidence="1">
    <location>
        <begin position="25"/>
        <end position="45"/>
    </location>
</feature>
<dbReference type="Proteomes" id="UP000662088">
    <property type="component" value="Unassembled WGS sequence"/>
</dbReference>
<gene>
    <name evidence="3" type="ORF">H8R92_01570</name>
</gene>
<keyword evidence="4" id="KW-1185">Reference proteome</keyword>
<dbReference type="Pfam" id="PF14262">
    <property type="entry name" value="Cthe_2159"/>
    <property type="match status" value="1"/>
</dbReference>
<feature type="signal peptide" evidence="2">
    <location>
        <begin position="1"/>
        <end position="18"/>
    </location>
</feature>
<feature type="region of interest" description="Disordered" evidence="1">
    <location>
        <begin position="298"/>
        <end position="318"/>
    </location>
</feature>
<protein>
    <submittedName>
        <fullName evidence="3">Carbohydrate-binding domain-containing protein</fullName>
    </submittedName>
</protein>
<reference evidence="3" key="1">
    <citation type="submission" date="2020-08" db="EMBL/GenBank/DDBJ databases">
        <title>Genome public.</title>
        <authorList>
            <person name="Liu C."/>
            <person name="Sun Q."/>
        </authorList>
    </citation>
    <scope>NUCLEOTIDE SEQUENCE</scope>
    <source>
        <strain evidence="3">NSJ-42</strain>
    </source>
</reference>
<dbReference type="RefSeq" id="WP_022213171.1">
    <property type="nucleotide sequence ID" value="NZ_JACOOQ010000002.1"/>
</dbReference>
<keyword evidence="2" id="KW-0732">Signal</keyword>
<dbReference type="AlphaFoldDB" id="A0A8I0ABS1"/>
<sequence>MKKKFLSMLIVSAIAVTAMGCSNNTNESSKSAASSNTNVSVSDSSDESASADVKAKITLSNNSISAEGDGVEVVDKTITINSGGTYEVSGTLEDGQIIVDSADEINVYIVFNGVDISCSNSAPIYVKSAKNTIITLADNSENYLSDGSEYLYEELNDDGTVTDEPSACIFSKDDLTINGNGTLNVVGNYNNGIASKDDLKITAGTVNVTAVNNGLKGKDSITIKGGEITVNSTGDGVKSDNTEDTTKGYIIIEGGSLNITSGGDGIQAETTLTISDGDINIVSGGGSSNAATHAESFQMGPWANPSNTSSSSSSETGSAKALKAGTALTVDGGNINIDSADDSIHTNDTVMINTGIFHIKSGDDGIHADNVLEINGGDINITDSYEGLEAAHITVNDGNINLVASDDGINAAGDGIDSIMPSKTCQSVIISTPELVIGSSYSVYYGGNNSGSESNGLYTDGIATSGTELTNFTLSSSVMTVSSTGATEGVSGGMRAPGGMGGMQGGGRPPR</sequence>
<evidence type="ECO:0000256" key="1">
    <source>
        <dbReference type="SAM" id="MobiDB-lite"/>
    </source>
</evidence>
<feature type="chain" id="PRO_5039224416" evidence="2">
    <location>
        <begin position="19"/>
        <end position="511"/>
    </location>
</feature>
<organism evidence="3 4">
    <name type="scientific">Clostridium lentum</name>
    <dbReference type="NCBI Taxonomy" id="2763037"/>
    <lineage>
        <taxon>Bacteria</taxon>
        <taxon>Bacillati</taxon>
        <taxon>Bacillota</taxon>
        <taxon>Clostridia</taxon>
        <taxon>Eubacteriales</taxon>
        <taxon>Clostridiaceae</taxon>
        <taxon>Clostridium</taxon>
    </lineage>
</organism>
<proteinExistence type="predicted"/>